<dbReference type="InterPro" id="IPR000014">
    <property type="entry name" value="PAS"/>
</dbReference>
<dbReference type="CDD" id="cd00130">
    <property type="entry name" value="PAS"/>
    <property type="match status" value="1"/>
</dbReference>
<dbReference type="PROSITE" id="PS50112">
    <property type="entry name" value="PAS"/>
    <property type="match status" value="1"/>
</dbReference>
<reference evidence="4" key="1">
    <citation type="submission" date="2016-10" db="EMBL/GenBank/DDBJ databases">
        <authorList>
            <person name="Varghese N."/>
            <person name="Submissions S."/>
        </authorList>
    </citation>
    <scope>NUCLEOTIDE SEQUENCE [LARGE SCALE GENOMIC DNA]</scope>
    <source>
        <strain evidence="4">CGMCC 1.10369</strain>
    </source>
</reference>
<dbReference type="PANTHER" id="PTHR33745:SF8">
    <property type="entry name" value="BLUE-LIGHT PHOTORECEPTOR"/>
    <property type="match status" value="1"/>
</dbReference>
<dbReference type="Gene3D" id="3.30.450.20">
    <property type="entry name" value="PAS domain"/>
    <property type="match status" value="1"/>
</dbReference>
<keyword evidence="4" id="KW-1185">Reference proteome</keyword>
<accession>A0A1H0E5U0</accession>
<sequence>MNNVISKIDYTEVMEYSLTPLILHTDYKILYINHAAEEFFGTIKEEITGFNPLDIFKETSKALIKKRIQSAYGAPAEVIEETIFKMDGSTVDVELYCHPIMIDGQKAIQTYVRDVTEQKLAEKKQLQMMAQVNELSATLVPLGNELAVLPLVGDFDDLRARKLLEVLPEKVQAQKISYVILDFSGIYSLDKVVADYLFKIYNVLALLGVQSIITGLRPESAMVAVNLDLDFSAIPTMATVKDALVYFETEVKK</sequence>
<name>A0A1H0E5U0_9BACI</name>
<evidence type="ECO:0000313" key="3">
    <source>
        <dbReference type="EMBL" id="SDN77807.1"/>
    </source>
</evidence>
<dbReference type="InterPro" id="IPR035965">
    <property type="entry name" value="PAS-like_dom_sf"/>
</dbReference>
<feature type="domain" description="PAS" evidence="1">
    <location>
        <begin position="21"/>
        <end position="75"/>
    </location>
</feature>
<proteinExistence type="predicted"/>
<dbReference type="RefSeq" id="WP_090842220.1">
    <property type="nucleotide sequence ID" value="NZ_FNIL01000003.1"/>
</dbReference>
<gene>
    <name evidence="3" type="ORF">SAMN04488053_103218</name>
</gene>
<evidence type="ECO:0000259" key="1">
    <source>
        <dbReference type="PROSITE" id="PS50112"/>
    </source>
</evidence>
<dbReference type="CDD" id="cd07041">
    <property type="entry name" value="STAS_RsbR_RsbS_like"/>
    <property type="match status" value="1"/>
</dbReference>
<dbReference type="Gene3D" id="3.30.750.24">
    <property type="entry name" value="STAS domain"/>
    <property type="match status" value="1"/>
</dbReference>
<dbReference type="NCBIfam" id="TIGR00229">
    <property type="entry name" value="sensory_box"/>
    <property type="match status" value="1"/>
</dbReference>
<dbReference type="PROSITE" id="PS50801">
    <property type="entry name" value="STAS"/>
    <property type="match status" value="1"/>
</dbReference>
<dbReference type="AlphaFoldDB" id="A0A1H0E5U0"/>
<dbReference type="InterPro" id="IPR036513">
    <property type="entry name" value="STAS_dom_sf"/>
</dbReference>
<dbReference type="STRING" id="745820.SAMN04488053_103218"/>
<protein>
    <submittedName>
        <fullName evidence="3">PAS domain S-box-containing protein</fullName>
    </submittedName>
</protein>
<feature type="domain" description="STAS" evidence="2">
    <location>
        <begin position="146"/>
        <end position="247"/>
    </location>
</feature>
<dbReference type="Pfam" id="PF13426">
    <property type="entry name" value="PAS_9"/>
    <property type="match status" value="1"/>
</dbReference>
<organism evidence="3 4">
    <name type="scientific">Alkalicoccus daliensis</name>
    <dbReference type="NCBI Taxonomy" id="745820"/>
    <lineage>
        <taxon>Bacteria</taxon>
        <taxon>Bacillati</taxon>
        <taxon>Bacillota</taxon>
        <taxon>Bacilli</taxon>
        <taxon>Bacillales</taxon>
        <taxon>Bacillaceae</taxon>
        <taxon>Alkalicoccus</taxon>
    </lineage>
</organism>
<dbReference type="PANTHER" id="PTHR33745">
    <property type="entry name" value="RSBT ANTAGONIST PROTEIN RSBS-RELATED"/>
    <property type="match status" value="1"/>
</dbReference>
<dbReference type="SUPFAM" id="SSF52091">
    <property type="entry name" value="SpoIIaa-like"/>
    <property type="match status" value="1"/>
</dbReference>
<dbReference type="Pfam" id="PF01740">
    <property type="entry name" value="STAS"/>
    <property type="match status" value="1"/>
</dbReference>
<dbReference type="EMBL" id="FNIL01000003">
    <property type="protein sequence ID" value="SDN77807.1"/>
    <property type="molecule type" value="Genomic_DNA"/>
</dbReference>
<dbReference type="OrthoDB" id="2702602at2"/>
<dbReference type="Proteomes" id="UP000198778">
    <property type="component" value="Unassembled WGS sequence"/>
</dbReference>
<dbReference type="InterPro" id="IPR002645">
    <property type="entry name" value="STAS_dom"/>
</dbReference>
<evidence type="ECO:0000259" key="2">
    <source>
        <dbReference type="PROSITE" id="PS50801"/>
    </source>
</evidence>
<dbReference type="SUPFAM" id="SSF55785">
    <property type="entry name" value="PYP-like sensor domain (PAS domain)"/>
    <property type="match status" value="1"/>
</dbReference>
<evidence type="ECO:0000313" key="4">
    <source>
        <dbReference type="Proteomes" id="UP000198778"/>
    </source>
</evidence>
<dbReference type="InterPro" id="IPR051932">
    <property type="entry name" value="Bact_StressResp_Reg"/>
</dbReference>